<protein>
    <submittedName>
        <fullName evidence="3">H-NS histone family protein</fullName>
    </submittedName>
</protein>
<dbReference type="InterPro" id="IPR035616">
    <property type="entry name" value="MvaT_DBD"/>
</dbReference>
<dbReference type="EMBL" id="JABFUC010000024">
    <property type="protein sequence ID" value="MCG6659839.1"/>
    <property type="molecule type" value="Genomic_DNA"/>
</dbReference>
<organism evidence="3 4">
    <name type="scientific">Billgrantia campisalis</name>
    <dbReference type="NCBI Taxonomy" id="74661"/>
    <lineage>
        <taxon>Bacteria</taxon>
        <taxon>Pseudomonadati</taxon>
        <taxon>Pseudomonadota</taxon>
        <taxon>Gammaproteobacteria</taxon>
        <taxon>Oceanospirillales</taxon>
        <taxon>Halomonadaceae</taxon>
        <taxon>Billgrantia</taxon>
    </lineage>
</organism>
<evidence type="ECO:0000256" key="1">
    <source>
        <dbReference type="SAM" id="MobiDB-lite"/>
    </source>
</evidence>
<gene>
    <name evidence="3" type="ORF">HOP52_19020</name>
</gene>
<name>A0ABS9PDK0_9GAMM</name>
<comment type="caution">
    <text evidence="3">The sequence shown here is derived from an EMBL/GenBank/DDBJ whole genome shotgun (WGS) entry which is preliminary data.</text>
</comment>
<dbReference type="RefSeq" id="WP_238979109.1">
    <property type="nucleotide sequence ID" value="NZ_JABFUC010000024.1"/>
</dbReference>
<reference evidence="3 4" key="1">
    <citation type="submission" date="2020-05" db="EMBL/GenBank/DDBJ databases">
        <title>Comparative genomic analysis of denitrifying bacteria from Halomonas genus.</title>
        <authorList>
            <person name="Wang L."/>
            <person name="Shao Z."/>
        </authorList>
    </citation>
    <scope>NUCLEOTIDE SEQUENCE [LARGE SCALE GENOMIC DNA]</scope>
    <source>
        <strain evidence="3 4">A4</strain>
    </source>
</reference>
<evidence type="ECO:0000313" key="3">
    <source>
        <dbReference type="EMBL" id="MCG6659839.1"/>
    </source>
</evidence>
<feature type="region of interest" description="Disordered" evidence="1">
    <location>
        <begin position="48"/>
        <end position="100"/>
    </location>
</feature>
<accession>A0ABS9PDK0</accession>
<dbReference type="Pfam" id="PF22055">
    <property type="entry name" value="MvaT_DBD"/>
    <property type="match status" value="1"/>
</dbReference>
<proteinExistence type="predicted"/>
<evidence type="ECO:0000259" key="2">
    <source>
        <dbReference type="Pfam" id="PF22055"/>
    </source>
</evidence>
<keyword evidence="4" id="KW-1185">Reference proteome</keyword>
<feature type="compositionally biased region" description="Basic residues" evidence="1">
    <location>
        <begin position="70"/>
        <end position="84"/>
    </location>
</feature>
<dbReference type="Proteomes" id="UP000814385">
    <property type="component" value="Unassembled WGS sequence"/>
</dbReference>
<sequence length="131" mass="15162">MTDPISRYEQLKQERELLDKQMEDLEKDEAFKNDMACKRDIEQFLEGYGKTPNDLPRLFPEIAPNASSPKRTRTSTKPKTRRPLIRYTHPTTGETVESRGLNHKTLQEWIKENDIETVKGWGEPIADGDSS</sequence>
<evidence type="ECO:0000313" key="4">
    <source>
        <dbReference type="Proteomes" id="UP000814385"/>
    </source>
</evidence>
<feature type="domain" description="MvaT DNA-binding" evidence="2">
    <location>
        <begin position="86"/>
        <end position="121"/>
    </location>
</feature>